<comment type="cofactor">
    <cofactor evidence="1">
        <name>Mg(2+)</name>
        <dbReference type="ChEBI" id="CHEBI:18420"/>
    </cofactor>
</comment>
<keyword evidence="8" id="KW-0460">Magnesium</keyword>
<organism evidence="12 13">
    <name type="scientific">Gomphillus americanus</name>
    <dbReference type="NCBI Taxonomy" id="1940652"/>
    <lineage>
        <taxon>Eukaryota</taxon>
        <taxon>Fungi</taxon>
        <taxon>Dikarya</taxon>
        <taxon>Ascomycota</taxon>
        <taxon>Pezizomycotina</taxon>
        <taxon>Lecanoromycetes</taxon>
        <taxon>OSLEUM clade</taxon>
        <taxon>Ostropomycetidae</taxon>
        <taxon>Ostropales</taxon>
        <taxon>Graphidaceae</taxon>
        <taxon>Gomphilloideae</taxon>
        <taxon>Gomphillus</taxon>
    </lineage>
</organism>
<dbReference type="Gene3D" id="3.40.50.1000">
    <property type="entry name" value="HAD superfamily/HAD-like"/>
    <property type="match status" value="1"/>
</dbReference>
<evidence type="ECO:0000256" key="1">
    <source>
        <dbReference type="ARBA" id="ARBA00001946"/>
    </source>
</evidence>
<evidence type="ECO:0000256" key="4">
    <source>
        <dbReference type="ARBA" id="ARBA00012640"/>
    </source>
</evidence>
<keyword evidence="5" id="KW-0028">Amino-acid biosynthesis</keyword>
<dbReference type="EC" id="3.1.3.3" evidence="4"/>
<comment type="similarity">
    <text evidence="3">Belongs to the HAD-like hydrolase superfamily. SerB family.</text>
</comment>
<keyword evidence="7" id="KW-0378">Hydrolase</keyword>
<comment type="caution">
    <text evidence="12">The sequence shown here is derived from an EMBL/GenBank/DDBJ whole genome shotgun (WGS) entry which is preliminary data.</text>
</comment>
<evidence type="ECO:0000256" key="8">
    <source>
        <dbReference type="ARBA" id="ARBA00022842"/>
    </source>
</evidence>
<dbReference type="PANTHER" id="PTHR43344:SF2">
    <property type="entry name" value="PHOSPHOSERINE PHOSPHATASE"/>
    <property type="match status" value="1"/>
</dbReference>
<dbReference type="OrthoDB" id="27226at2759"/>
<evidence type="ECO:0000256" key="2">
    <source>
        <dbReference type="ARBA" id="ARBA00005135"/>
    </source>
</evidence>
<dbReference type="InterPro" id="IPR023214">
    <property type="entry name" value="HAD_sf"/>
</dbReference>
<dbReference type="InterPro" id="IPR004469">
    <property type="entry name" value="PSP"/>
</dbReference>
<evidence type="ECO:0000313" key="12">
    <source>
        <dbReference type="EMBL" id="CAF9919483.1"/>
    </source>
</evidence>
<dbReference type="GO" id="GO:0036424">
    <property type="term" value="F:L-phosphoserine phosphatase activity"/>
    <property type="evidence" value="ECO:0007669"/>
    <property type="project" value="InterPro"/>
</dbReference>
<proteinExistence type="inferred from homology"/>
<reference evidence="12" key="1">
    <citation type="submission" date="2021-03" db="EMBL/GenBank/DDBJ databases">
        <authorList>
            <person name="Tagirdzhanova G."/>
        </authorList>
    </citation>
    <scope>NUCLEOTIDE SEQUENCE</scope>
</reference>
<keyword evidence="9" id="KW-0718">Serine biosynthesis</keyword>
<evidence type="ECO:0000256" key="10">
    <source>
        <dbReference type="ARBA" id="ARBA00031693"/>
    </source>
</evidence>
<dbReference type="InterPro" id="IPR050582">
    <property type="entry name" value="HAD-like_SerB"/>
</dbReference>
<name>A0A8H3FCG2_9LECA</name>
<dbReference type="InterPro" id="IPR036412">
    <property type="entry name" value="HAD-like_sf"/>
</dbReference>
<dbReference type="PANTHER" id="PTHR43344">
    <property type="entry name" value="PHOSPHOSERINE PHOSPHATASE"/>
    <property type="match status" value="1"/>
</dbReference>
<feature type="active site" description="Nucleophile" evidence="11">
    <location>
        <position position="108"/>
    </location>
</feature>
<keyword evidence="6" id="KW-0479">Metal-binding</keyword>
<dbReference type="Pfam" id="PF12710">
    <property type="entry name" value="HAD"/>
    <property type="match status" value="1"/>
</dbReference>
<gene>
    <name evidence="12" type="ORF">GOMPHAMPRED_001830</name>
</gene>
<evidence type="ECO:0000256" key="9">
    <source>
        <dbReference type="ARBA" id="ARBA00023299"/>
    </source>
</evidence>
<evidence type="ECO:0000313" key="13">
    <source>
        <dbReference type="Proteomes" id="UP000664169"/>
    </source>
</evidence>
<protein>
    <recommendedName>
        <fullName evidence="4">phosphoserine phosphatase</fullName>
        <ecNumber evidence="4">3.1.3.3</ecNumber>
    </recommendedName>
    <alternativeName>
        <fullName evidence="10">O-phosphoserine phosphohydrolase</fullName>
    </alternativeName>
</protein>
<feature type="active site" description="Proton donor" evidence="11">
    <location>
        <position position="110"/>
    </location>
</feature>
<dbReference type="GO" id="GO:0005737">
    <property type="term" value="C:cytoplasm"/>
    <property type="evidence" value="ECO:0007669"/>
    <property type="project" value="TreeGrafter"/>
</dbReference>
<accession>A0A8H3FCG2</accession>
<dbReference type="GO" id="GO:0006564">
    <property type="term" value="P:L-serine biosynthetic process"/>
    <property type="evidence" value="ECO:0007669"/>
    <property type="project" value="UniProtKB-KW"/>
</dbReference>
<dbReference type="UniPathway" id="UPA00135">
    <property type="reaction ID" value="UER00198"/>
</dbReference>
<evidence type="ECO:0000256" key="5">
    <source>
        <dbReference type="ARBA" id="ARBA00022605"/>
    </source>
</evidence>
<evidence type="ECO:0000256" key="3">
    <source>
        <dbReference type="ARBA" id="ARBA00009184"/>
    </source>
</evidence>
<keyword evidence="13" id="KW-1185">Reference proteome</keyword>
<dbReference type="Proteomes" id="UP000664169">
    <property type="component" value="Unassembled WGS sequence"/>
</dbReference>
<dbReference type="GO" id="GO:0000287">
    <property type="term" value="F:magnesium ion binding"/>
    <property type="evidence" value="ECO:0007669"/>
    <property type="project" value="TreeGrafter"/>
</dbReference>
<dbReference type="AlphaFoldDB" id="A0A8H3FCG2"/>
<evidence type="ECO:0000256" key="6">
    <source>
        <dbReference type="ARBA" id="ARBA00022723"/>
    </source>
</evidence>
<dbReference type="EMBL" id="CAJPDQ010000014">
    <property type="protein sequence ID" value="CAF9919483.1"/>
    <property type="molecule type" value="Genomic_DNA"/>
</dbReference>
<dbReference type="NCBIfam" id="TIGR00338">
    <property type="entry name" value="serB"/>
    <property type="match status" value="1"/>
</dbReference>
<dbReference type="NCBIfam" id="TIGR01488">
    <property type="entry name" value="HAD-SF-IB"/>
    <property type="match status" value="1"/>
</dbReference>
<dbReference type="SUPFAM" id="SSF56784">
    <property type="entry name" value="HAD-like"/>
    <property type="match status" value="1"/>
</dbReference>
<evidence type="ECO:0000256" key="11">
    <source>
        <dbReference type="PIRSR" id="PIRSR604469-1"/>
    </source>
</evidence>
<evidence type="ECO:0000256" key="7">
    <source>
        <dbReference type="ARBA" id="ARBA00022801"/>
    </source>
</evidence>
<sequence>MASGSVAHTMLSISAADIYIYHAPSKQPEIILQALSGFLPKWQLYPLQILSKTVFRISAVPSPSSTPDSLRATRLSLNNLETEHELQIAILPSSLRSPEGTPKLAVFDLDSTLIAAEVIDELARSIGVMPAVAAITERAMNGEIDFAESLRLRVSLLKGVEVPKVWDDLKSRIQFMPGAAELCRALRRLGIRIAVFSGGFVPMATWVAQELGIERLAANQLISSPATAEIGYEHLTGELDPDAVVVTAEKKREFLKAFAAEYDVPLSRVLCVGDGANDLLMLGGVWQAGGLAVAFRAKDKVQREAGNRYNGTSLKSLLFLFGKTEDEITSLTTDDVQGAEKVTPRLMPGLRLETKMA</sequence>
<comment type="pathway">
    <text evidence="2">Amino-acid biosynthesis; L-serine biosynthesis; L-serine from 3-phospho-D-glycerate: step 3/3.</text>
</comment>